<organism evidence="5 6">
    <name type="scientific">Maricaulis virginensis</name>
    <dbReference type="NCBI Taxonomy" id="144022"/>
    <lineage>
        <taxon>Bacteria</taxon>
        <taxon>Pseudomonadati</taxon>
        <taxon>Pseudomonadota</taxon>
        <taxon>Alphaproteobacteria</taxon>
        <taxon>Maricaulales</taxon>
        <taxon>Maricaulaceae</taxon>
        <taxon>Maricaulis</taxon>
    </lineage>
</organism>
<dbReference type="InterPro" id="IPR036388">
    <property type="entry name" value="WH-like_DNA-bd_sf"/>
</dbReference>
<dbReference type="Proteomes" id="UP001143486">
    <property type="component" value="Unassembled WGS sequence"/>
</dbReference>
<protein>
    <submittedName>
        <fullName evidence="5">Transcriptional regulator</fullName>
    </submittedName>
</protein>
<evidence type="ECO:0000313" key="6">
    <source>
        <dbReference type="Proteomes" id="UP001143486"/>
    </source>
</evidence>
<dbReference type="SUPFAM" id="SSF46785">
    <property type="entry name" value="Winged helix' DNA-binding domain"/>
    <property type="match status" value="1"/>
</dbReference>
<dbReference type="NCBIfam" id="NF033788">
    <property type="entry name" value="HTH_metalloreg"/>
    <property type="match status" value="1"/>
</dbReference>
<dbReference type="PANTHER" id="PTHR33154:SF28">
    <property type="entry name" value="HTH-TYPE TRANSCRIPTIONAL REGULATOR YGAV-RELATED"/>
    <property type="match status" value="1"/>
</dbReference>
<accession>A0A9W6IK04</accession>
<dbReference type="PANTHER" id="PTHR33154">
    <property type="entry name" value="TRANSCRIPTIONAL REGULATOR, ARSR FAMILY"/>
    <property type="match status" value="1"/>
</dbReference>
<evidence type="ECO:0000259" key="4">
    <source>
        <dbReference type="PROSITE" id="PS50987"/>
    </source>
</evidence>
<dbReference type="InterPro" id="IPR051081">
    <property type="entry name" value="HTH_MetalResp_TranReg"/>
</dbReference>
<evidence type="ECO:0000256" key="1">
    <source>
        <dbReference type="ARBA" id="ARBA00023015"/>
    </source>
</evidence>
<evidence type="ECO:0000256" key="3">
    <source>
        <dbReference type="ARBA" id="ARBA00023163"/>
    </source>
</evidence>
<name>A0A9W6IK04_9PROT</name>
<comment type="caution">
    <text evidence="5">The sequence shown here is derived from an EMBL/GenBank/DDBJ whole genome shotgun (WGS) entry which is preliminary data.</text>
</comment>
<reference evidence="5" key="2">
    <citation type="submission" date="2023-01" db="EMBL/GenBank/DDBJ databases">
        <authorList>
            <person name="Sun Q."/>
            <person name="Evtushenko L."/>
        </authorList>
    </citation>
    <scope>NUCLEOTIDE SEQUENCE</scope>
    <source>
        <strain evidence="5">VKM B-1513</strain>
    </source>
</reference>
<sequence>MEAILAVNDVSDAVFEVTRVTTIDPQIAQLQDQAGDAAAFLKLLANEKRLLILCRLAMGEATVGELCEIAGLSQSAMSQHLAKMRSDGLVEGRKSGLQVHYSIRDERCLGILMHLKSQFCTVADAVAG</sequence>
<dbReference type="SMART" id="SM00418">
    <property type="entry name" value="HTH_ARSR"/>
    <property type="match status" value="1"/>
</dbReference>
<dbReference type="InterPro" id="IPR011991">
    <property type="entry name" value="ArsR-like_HTH"/>
</dbReference>
<dbReference type="AlphaFoldDB" id="A0A9W6IK04"/>
<dbReference type="CDD" id="cd00090">
    <property type="entry name" value="HTH_ARSR"/>
    <property type="match status" value="1"/>
</dbReference>
<dbReference type="InterPro" id="IPR036390">
    <property type="entry name" value="WH_DNA-bd_sf"/>
</dbReference>
<dbReference type="Gene3D" id="1.10.10.10">
    <property type="entry name" value="Winged helix-like DNA-binding domain superfamily/Winged helix DNA-binding domain"/>
    <property type="match status" value="1"/>
</dbReference>
<keyword evidence="3" id="KW-0804">Transcription</keyword>
<dbReference type="GO" id="GO:0003677">
    <property type="term" value="F:DNA binding"/>
    <property type="evidence" value="ECO:0007669"/>
    <property type="project" value="UniProtKB-KW"/>
</dbReference>
<proteinExistence type="predicted"/>
<dbReference type="PROSITE" id="PS50987">
    <property type="entry name" value="HTH_ARSR_2"/>
    <property type="match status" value="1"/>
</dbReference>
<evidence type="ECO:0000256" key="2">
    <source>
        <dbReference type="ARBA" id="ARBA00023125"/>
    </source>
</evidence>
<evidence type="ECO:0000313" key="5">
    <source>
        <dbReference type="EMBL" id="GLK50694.1"/>
    </source>
</evidence>
<gene>
    <name evidence="5" type="ORF">GCM10017621_02020</name>
</gene>
<keyword evidence="2" id="KW-0238">DNA-binding</keyword>
<dbReference type="Pfam" id="PF01022">
    <property type="entry name" value="HTH_5"/>
    <property type="match status" value="1"/>
</dbReference>
<dbReference type="PRINTS" id="PR00778">
    <property type="entry name" value="HTHARSR"/>
</dbReference>
<reference evidence="5" key="1">
    <citation type="journal article" date="2014" name="Int. J. Syst. Evol. Microbiol.">
        <title>Complete genome sequence of Corynebacterium casei LMG S-19264T (=DSM 44701T), isolated from a smear-ripened cheese.</title>
        <authorList>
            <consortium name="US DOE Joint Genome Institute (JGI-PGF)"/>
            <person name="Walter F."/>
            <person name="Albersmeier A."/>
            <person name="Kalinowski J."/>
            <person name="Ruckert C."/>
        </authorList>
    </citation>
    <scope>NUCLEOTIDE SEQUENCE</scope>
    <source>
        <strain evidence="5">VKM B-1513</strain>
    </source>
</reference>
<dbReference type="InterPro" id="IPR001845">
    <property type="entry name" value="HTH_ArsR_DNA-bd_dom"/>
</dbReference>
<keyword evidence="6" id="KW-1185">Reference proteome</keyword>
<feature type="domain" description="HTH arsR-type" evidence="4">
    <location>
        <begin position="30"/>
        <end position="123"/>
    </location>
</feature>
<keyword evidence="1" id="KW-0805">Transcription regulation</keyword>
<dbReference type="EMBL" id="BSFE01000001">
    <property type="protein sequence ID" value="GLK50694.1"/>
    <property type="molecule type" value="Genomic_DNA"/>
</dbReference>
<dbReference type="GO" id="GO:0003700">
    <property type="term" value="F:DNA-binding transcription factor activity"/>
    <property type="evidence" value="ECO:0007669"/>
    <property type="project" value="InterPro"/>
</dbReference>